<organism evidence="1 2">
    <name type="scientific">Pseudocercospora eumusae</name>
    <dbReference type="NCBI Taxonomy" id="321146"/>
    <lineage>
        <taxon>Eukaryota</taxon>
        <taxon>Fungi</taxon>
        <taxon>Dikarya</taxon>
        <taxon>Ascomycota</taxon>
        <taxon>Pezizomycotina</taxon>
        <taxon>Dothideomycetes</taxon>
        <taxon>Dothideomycetidae</taxon>
        <taxon>Mycosphaerellales</taxon>
        <taxon>Mycosphaerellaceae</taxon>
        <taxon>Pseudocercospora</taxon>
    </lineage>
</organism>
<evidence type="ECO:0000313" key="1">
    <source>
        <dbReference type="EMBL" id="KXT06997.1"/>
    </source>
</evidence>
<reference evidence="1 2" key="1">
    <citation type="submission" date="2015-07" db="EMBL/GenBank/DDBJ databases">
        <title>Comparative genomics of the Sigatoka disease complex on banana suggests a link between parallel evolutionary changes in Pseudocercospora fijiensis and Pseudocercospora eumusae and increased virulence on the banana host.</title>
        <authorList>
            <person name="Chang T.-C."/>
            <person name="Salvucci A."/>
            <person name="Crous P.W."/>
            <person name="Stergiopoulos I."/>
        </authorList>
    </citation>
    <scope>NUCLEOTIDE SEQUENCE [LARGE SCALE GENOMIC DNA]</scope>
    <source>
        <strain evidence="1 2">CBS 114824</strain>
    </source>
</reference>
<evidence type="ECO:0000313" key="2">
    <source>
        <dbReference type="Proteomes" id="UP000070133"/>
    </source>
</evidence>
<dbReference type="OrthoDB" id="3598904at2759"/>
<dbReference type="AlphaFoldDB" id="A0A139HX37"/>
<dbReference type="EMBL" id="LFZN01000004">
    <property type="protein sequence ID" value="KXT06997.1"/>
    <property type="molecule type" value="Genomic_DNA"/>
</dbReference>
<gene>
    <name evidence="1" type="ORF">AC578_7262</name>
</gene>
<protein>
    <submittedName>
        <fullName evidence="1">Uncharacterized protein</fullName>
    </submittedName>
</protein>
<accession>A0A139HX37</accession>
<sequence>MIAFKSRKSSIRRRCIELLRTINMQGVFDSWYLASFAQLVADLEEKRAREITCKPEGVDLEASEVPEAARFVEIELSPVNYTEHRQSFYKGDMGRLCYVYKDEAGRLLADQAMFKVERPPDLPVTKPWDITRGRCCGLWKDYDLVSVARYEASLRHLQSQMQSFLYSSAQFARYKRHEEVQSSSPLERTSARNSQYLYPPSTQDSMLAAHLSLVPS</sequence>
<dbReference type="Proteomes" id="UP000070133">
    <property type="component" value="Unassembled WGS sequence"/>
</dbReference>
<comment type="caution">
    <text evidence="1">The sequence shown here is derived from an EMBL/GenBank/DDBJ whole genome shotgun (WGS) entry which is preliminary data.</text>
</comment>
<keyword evidence="2" id="KW-1185">Reference proteome</keyword>
<name>A0A139HX37_9PEZI</name>
<proteinExistence type="predicted"/>